<dbReference type="PANTHER" id="PTHR33361">
    <property type="entry name" value="GLR0591 PROTEIN"/>
    <property type="match status" value="1"/>
</dbReference>
<dbReference type="Proteomes" id="UP001381693">
    <property type="component" value="Unassembled WGS sequence"/>
</dbReference>
<dbReference type="InterPro" id="IPR010281">
    <property type="entry name" value="DUF885"/>
</dbReference>
<dbReference type="PANTHER" id="PTHR33361:SF2">
    <property type="entry name" value="DUF885 DOMAIN-CONTAINING PROTEIN"/>
    <property type="match status" value="1"/>
</dbReference>
<protein>
    <recommendedName>
        <fullName evidence="3">DUF885 domain-containing protein</fullName>
    </recommendedName>
</protein>
<organism evidence="1 2">
    <name type="scientific">Halocaridina rubra</name>
    <name type="common">Hawaiian red shrimp</name>
    <dbReference type="NCBI Taxonomy" id="373956"/>
    <lineage>
        <taxon>Eukaryota</taxon>
        <taxon>Metazoa</taxon>
        <taxon>Ecdysozoa</taxon>
        <taxon>Arthropoda</taxon>
        <taxon>Crustacea</taxon>
        <taxon>Multicrustacea</taxon>
        <taxon>Malacostraca</taxon>
        <taxon>Eumalacostraca</taxon>
        <taxon>Eucarida</taxon>
        <taxon>Decapoda</taxon>
        <taxon>Pleocyemata</taxon>
        <taxon>Caridea</taxon>
        <taxon>Atyoidea</taxon>
        <taxon>Atyidae</taxon>
        <taxon>Halocaridina</taxon>
    </lineage>
</organism>
<evidence type="ECO:0000313" key="1">
    <source>
        <dbReference type="EMBL" id="KAK7063173.1"/>
    </source>
</evidence>
<keyword evidence="2" id="KW-1185">Reference proteome</keyword>
<reference evidence="1 2" key="1">
    <citation type="submission" date="2023-11" db="EMBL/GenBank/DDBJ databases">
        <title>Halocaridina rubra genome assembly.</title>
        <authorList>
            <person name="Smith C."/>
        </authorList>
    </citation>
    <scope>NUCLEOTIDE SEQUENCE [LARGE SCALE GENOMIC DNA]</scope>
    <source>
        <strain evidence="1">EP-1</strain>
        <tissue evidence="1">Whole</tissue>
    </source>
</reference>
<accession>A0AAN8ZQZ7</accession>
<sequence>MMSLSLHEAYPGHHVQRSYALEDESLPMFRRTKEKKCYCHAPSMIPTYTSYIEGWGLYSESLGFDLELYSDPLVRYGHLSMEIFRAGRLVVDTGLHAFGWSRQQALDYMIEHTAESKTDLE</sequence>
<dbReference type="EMBL" id="JAXCGZ010020919">
    <property type="protein sequence ID" value="KAK7063173.1"/>
    <property type="molecule type" value="Genomic_DNA"/>
</dbReference>
<dbReference type="AlphaFoldDB" id="A0AAN8ZQZ7"/>
<feature type="non-terminal residue" evidence="1">
    <location>
        <position position="121"/>
    </location>
</feature>
<evidence type="ECO:0000313" key="2">
    <source>
        <dbReference type="Proteomes" id="UP001381693"/>
    </source>
</evidence>
<dbReference type="Pfam" id="PF05960">
    <property type="entry name" value="DUF885"/>
    <property type="match status" value="1"/>
</dbReference>
<comment type="caution">
    <text evidence="1">The sequence shown here is derived from an EMBL/GenBank/DDBJ whole genome shotgun (WGS) entry which is preliminary data.</text>
</comment>
<gene>
    <name evidence="1" type="ORF">SK128_021926</name>
</gene>
<evidence type="ECO:0008006" key="3">
    <source>
        <dbReference type="Google" id="ProtNLM"/>
    </source>
</evidence>
<name>A0AAN8ZQZ7_HALRR</name>
<proteinExistence type="predicted"/>